<evidence type="ECO:0000313" key="1">
    <source>
        <dbReference type="EMBL" id="CAG8826568.1"/>
    </source>
</evidence>
<protein>
    <submittedName>
        <fullName evidence="1">20752_t:CDS:1</fullName>
    </submittedName>
</protein>
<dbReference type="OrthoDB" id="2437666at2759"/>
<name>A0A9N9KFW1_9GLOM</name>
<accession>A0A9N9KFW1</accession>
<sequence>FSTTIDIGIQVKLNSSNSNYLMQIKILKDSLNILAADYSKQVQII</sequence>
<evidence type="ECO:0000313" key="2">
    <source>
        <dbReference type="Proteomes" id="UP000789405"/>
    </source>
</evidence>
<dbReference type="Proteomes" id="UP000789405">
    <property type="component" value="Unassembled WGS sequence"/>
</dbReference>
<reference evidence="1" key="1">
    <citation type="submission" date="2021-06" db="EMBL/GenBank/DDBJ databases">
        <authorList>
            <person name="Kallberg Y."/>
            <person name="Tangrot J."/>
            <person name="Rosling A."/>
        </authorList>
    </citation>
    <scope>NUCLEOTIDE SEQUENCE</scope>
    <source>
        <strain evidence="1">MA453B</strain>
    </source>
</reference>
<keyword evidence="2" id="KW-1185">Reference proteome</keyword>
<dbReference type="AlphaFoldDB" id="A0A9N9KFW1"/>
<proteinExistence type="predicted"/>
<feature type="non-terminal residue" evidence="1">
    <location>
        <position position="45"/>
    </location>
</feature>
<organism evidence="1 2">
    <name type="scientific">Dentiscutata erythropus</name>
    <dbReference type="NCBI Taxonomy" id="1348616"/>
    <lineage>
        <taxon>Eukaryota</taxon>
        <taxon>Fungi</taxon>
        <taxon>Fungi incertae sedis</taxon>
        <taxon>Mucoromycota</taxon>
        <taxon>Glomeromycotina</taxon>
        <taxon>Glomeromycetes</taxon>
        <taxon>Diversisporales</taxon>
        <taxon>Gigasporaceae</taxon>
        <taxon>Dentiscutata</taxon>
    </lineage>
</organism>
<feature type="non-terminal residue" evidence="1">
    <location>
        <position position="1"/>
    </location>
</feature>
<gene>
    <name evidence="1" type="ORF">DERYTH_LOCUS28107</name>
</gene>
<dbReference type="EMBL" id="CAJVPY010068235">
    <property type="protein sequence ID" value="CAG8826568.1"/>
    <property type="molecule type" value="Genomic_DNA"/>
</dbReference>
<comment type="caution">
    <text evidence="1">The sequence shown here is derived from an EMBL/GenBank/DDBJ whole genome shotgun (WGS) entry which is preliminary data.</text>
</comment>